<feature type="signal peptide" evidence="1">
    <location>
        <begin position="1"/>
        <end position="24"/>
    </location>
</feature>
<dbReference type="Proteomes" id="UP001303647">
    <property type="component" value="Unassembled WGS sequence"/>
</dbReference>
<gene>
    <name evidence="2" type="ORF">C7999DRAFT_16677</name>
</gene>
<proteinExistence type="predicted"/>
<dbReference type="AlphaFoldDB" id="A0AAN7HCU7"/>
<evidence type="ECO:0000313" key="3">
    <source>
        <dbReference type="Proteomes" id="UP001303647"/>
    </source>
</evidence>
<evidence type="ECO:0000313" key="2">
    <source>
        <dbReference type="EMBL" id="KAK4245101.1"/>
    </source>
</evidence>
<organism evidence="2 3">
    <name type="scientific">Corynascus novoguineensis</name>
    <dbReference type="NCBI Taxonomy" id="1126955"/>
    <lineage>
        <taxon>Eukaryota</taxon>
        <taxon>Fungi</taxon>
        <taxon>Dikarya</taxon>
        <taxon>Ascomycota</taxon>
        <taxon>Pezizomycotina</taxon>
        <taxon>Sordariomycetes</taxon>
        <taxon>Sordariomycetidae</taxon>
        <taxon>Sordariales</taxon>
        <taxon>Chaetomiaceae</taxon>
        <taxon>Corynascus</taxon>
    </lineage>
</organism>
<comment type="caution">
    <text evidence="2">The sequence shown here is derived from an EMBL/GenBank/DDBJ whole genome shotgun (WGS) entry which is preliminary data.</text>
</comment>
<accession>A0AAN7HCU7</accession>
<keyword evidence="3" id="KW-1185">Reference proteome</keyword>
<protein>
    <submittedName>
        <fullName evidence="2">Uncharacterized protein</fullName>
    </submittedName>
</protein>
<reference evidence="2" key="1">
    <citation type="journal article" date="2023" name="Mol. Phylogenet. Evol.">
        <title>Genome-scale phylogeny and comparative genomics of the fungal order Sordariales.</title>
        <authorList>
            <person name="Hensen N."/>
            <person name="Bonometti L."/>
            <person name="Westerberg I."/>
            <person name="Brannstrom I.O."/>
            <person name="Guillou S."/>
            <person name="Cros-Aarteil S."/>
            <person name="Calhoun S."/>
            <person name="Haridas S."/>
            <person name="Kuo A."/>
            <person name="Mondo S."/>
            <person name="Pangilinan J."/>
            <person name="Riley R."/>
            <person name="LaButti K."/>
            <person name="Andreopoulos B."/>
            <person name="Lipzen A."/>
            <person name="Chen C."/>
            <person name="Yan M."/>
            <person name="Daum C."/>
            <person name="Ng V."/>
            <person name="Clum A."/>
            <person name="Steindorff A."/>
            <person name="Ohm R.A."/>
            <person name="Martin F."/>
            <person name="Silar P."/>
            <person name="Natvig D.O."/>
            <person name="Lalanne C."/>
            <person name="Gautier V."/>
            <person name="Ament-Velasquez S.L."/>
            <person name="Kruys A."/>
            <person name="Hutchinson M.I."/>
            <person name="Powell A.J."/>
            <person name="Barry K."/>
            <person name="Miller A.N."/>
            <person name="Grigoriev I.V."/>
            <person name="Debuchy R."/>
            <person name="Gladieux P."/>
            <person name="Hiltunen Thoren M."/>
            <person name="Johannesson H."/>
        </authorList>
    </citation>
    <scope>NUCLEOTIDE SEQUENCE</scope>
    <source>
        <strain evidence="2">CBS 359.72</strain>
    </source>
</reference>
<keyword evidence="1" id="KW-0732">Signal</keyword>
<reference evidence="2" key="2">
    <citation type="submission" date="2023-05" db="EMBL/GenBank/DDBJ databases">
        <authorList>
            <consortium name="Lawrence Berkeley National Laboratory"/>
            <person name="Steindorff A."/>
            <person name="Hensen N."/>
            <person name="Bonometti L."/>
            <person name="Westerberg I."/>
            <person name="Brannstrom I.O."/>
            <person name="Guillou S."/>
            <person name="Cros-Aarteil S."/>
            <person name="Calhoun S."/>
            <person name="Haridas S."/>
            <person name="Kuo A."/>
            <person name="Mondo S."/>
            <person name="Pangilinan J."/>
            <person name="Riley R."/>
            <person name="Labutti K."/>
            <person name="Andreopoulos B."/>
            <person name="Lipzen A."/>
            <person name="Chen C."/>
            <person name="Yanf M."/>
            <person name="Daum C."/>
            <person name="Ng V."/>
            <person name="Clum A."/>
            <person name="Ohm R."/>
            <person name="Martin F."/>
            <person name="Silar P."/>
            <person name="Natvig D."/>
            <person name="Lalanne C."/>
            <person name="Gautier V."/>
            <person name="Ament-Velasquez S.L."/>
            <person name="Kruys A."/>
            <person name="Hutchinson M.I."/>
            <person name="Powell A.J."/>
            <person name="Barry K."/>
            <person name="Miller A.N."/>
            <person name="Grigoriev I.V."/>
            <person name="Debuchy R."/>
            <person name="Gladieux P."/>
            <person name="Thoren M.H."/>
            <person name="Johannesson H."/>
        </authorList>
    </citation>
    <scope>NUCLEOTIDE SEQUENCE</scope>
    <source>
        <strain evidence="2">CBS 359.72</strain>
    </source>
</reference>
<sequence length="181" mass="19523">MWFSKPVLRAALTVGFLLQRSSNATPTLFRRTLSPIPVRQISSVCEHGAIVPDLWLVDGLNVKYTNDEQAQPGNASWTLTNTLTNVTEHINCPLRLNYICDMNGTPKDSGLHIWLQINLNIAALSFNQTLPCGNETTAMSAYAIGNANVRLVCEEENTSCSGSGDGGIFVDGSVSVVSIAP</sequence>
<dbReference type="EMBL" id="MU857712">
    <property type="protein sequence ID" value="KAK4245101.1"/>
    <property type="molecule type" value="Genomic_DNA"/>
</dbReference>
<feature type="chain" id="PRO_5042996968" evidence="1">
    <location>
        <begin position="25"/>
        <end position="181"/>
    </location>
</feature>
<name>A0AAN7HCU7_9PEZI</name>
<evidence type="ECO:0000256" key="1">
    <source>
        <dbReference type="SAM" id="SignalP"/>
    </source>
</evidence>